<accession>A0ABU1TZ20</accession>
<protein>
    <submittedName>
        <fullName evidence="1">Uncharacterized protein YjbI with pentapeptide repeats</fullName>
    </submittedName>
</protein>
<sequence>MKKKTRTINKPDLPENLEILEIDEVVNGSSYEMGRLESAIGTANAKNVRFSEVYVKGVNFEQTQLPFSTWIDVIFEKCDLSNVKLNGARFNRVEFRECKMAGTDFDDSVMHDVQFIDCQAPYSLFNLTELRDVKFDHCLLKEANFIESTLENVQLGNSTIQEVQFSDTALKNVDLSSCQFTFIHVKEDDLRGAIISPEQAITLIEVFGLEVNHD</sequence>
<dbReference type="Proteomes" id="UP001258181">
    <property type="component" value="Unassembled WGS sequence"/>
</dbReference>
<comment type="caution">
    <text evidence="1">The sequence shown here is derived from an EMBL/GenBank/DDBJ whole genome shotgun (WGS) entry which is preliminary data.</text>
</comment>
<organism evidence="1 2">
    <name type="scientific">Fictibacillus barbaricus</name>
    <dbReference type="NCBI Taxonomy" id="182136"/>
    <lineage>
        <taxon>Bacteria</taxon>
        <taxon>Bacillati</taxon>
        <taxon>Bacillota</taxon>
        <taxon>Bacilli</taxon>
        <taxon>Bacillales</taxon>
        <taxon>Fictibacillaceae</taxon>
        <taxon>Fictibacillus</taxon>
    </lineage>
</organism>
<dbReference type="EMBL" id="JAVDWA010000002">
    <property type="protein sequence ID" value="MDR7072436.1"/>
    <property type="molecule type" value="Genomic_DNA"/>
</dbReference>
<evidence type="ECO:0000313" key="1">
    <source>
        <dbReference type="EMBL" id="MDR7072436.1"/>
    </source>
</evidence>
<keyword evidence="2" id="KW-1185">Reference proteome</keyword>
<dbReference type="RefSeq" id="WP_310257737.1">
    <property type="nucleotide sequence ID" value="NZ_JAVDWA010000002.1"/>
</dbReference>
<dbReference type="PANTHER" id="PTHR42999">
    <property type="entry name" value="ANTIBIOTIC RESISTANCE PROTEIN MCBG"/>
    <property type="match status" value="1"/>
</dbReference>
<dbReference type="PANTHER" id="PTHR42999:SF1">
    <property type="entry name" value="PENTAPEPTIDE REPEAT-CONTAINING PROTEIN"/>
    <property type="match status" value="1"/>
</dbReference>
<dbReference type="InterPro" id="IPR001646">
    <property type="entry name" value="5peptide_repeat"/>
</dbReference>
<dbReference type="Gene3D" id="2.160.20.80">
    <property type="entry name" value="E3 ubiquitin-protein ligase SopA"/>
    <property type="match status" value="1"/>
</dbReference>
<dbReference type="SUPFAM" id="SSF141571">
    <property type="entry name" value="Pentapeptide repeat-like"/>
    <property type="match status" value="1"/>
</dbReference>
<evidence type="ECO:0000313" key="2">
    <source>
        <dbReference type="Proteomes" id="UP001258181"/>
    </source>
</evidence>
<reference evidence="1 2" key="1">
    <citation type="submission" date="2023-07" db="EMBL/GenBank/DDBJ databases">
        <title>Sorghum-associated microbial communities from plants grown in Nebraska, USA.</title>
        <authorList>
            <person name="Schachtman D."/>
        </authorList>
    </citation>
    <scope>NUCLEOTIDE SEQUENCE [LARGE SCALE GENOMIC DNA]</scope>
    <source>
        <strain evidence="1 2">BE211</strain>
    </source>
</reference>
<name>A0ABU1TZ20_9BACL</name>
<dbReference type="Pfam" id="PF13599">
    <property type="entry name" value="Pentapeptide_4"/>
    <property type="match status" value="1"/>
</dbReference>
<proteinExistence type="predicted"/>
<dbReference type="InterPro" id="IPR052949">
    <property type="entry name" value="PA_immunity-related"/>
</dbReference>
<gene>
    <name evidence="1" type="ORF">J2X07_001413</name>
</gene>